<feature type="compositionally biased region" description="Polar residues" evidence="1">
    <location>
        <begin position="908"/>
        <end position="917"/>
    </location>
</feature>
<protein>
    <submittedName>
        <fullName evidence="2">Uncharacterized protein</fullName>
    </submittedName>
</protein>
<dbReference type="Proteomes" id="UP000232688">
    <property type="component" value="Unassembled WGS sequence"/>
</dbReference>
<feature type="region of interest" description="Disordered" evidence="1">
    <location>
        <begin position="908"/>
        <end position="928"/>
    </location>
</feature>
<sequence length="1103" mass="127706">MGKRKEYQVSLISLGFIDENLHYGPFSRDWWETRCTNNTTNSSGLYPIRINMKTLVILQNTHFFITVIQGHTGFLQQPGYICEAGDLKSTVFNNPSGAVTTLYQQLFKSGTRFSGPLIMGHDKMEIGEQLLKDVNFRPFCCFIGKFWLFVYGVGISSNEQLYYAGPGFKSSFFYSIGVKKERTLFVQEINKKNATVKMYQDFELKYTYIGNDPNDVWRKVGILQGYRGVDIFGISHPQIQTFIQTLLIPKCLPEEWHIVNKMQALWNYHLRKYTLASIQWNEFFNEWYSETRTVIEITTSLKKLYPPNYTFKEREIRAWRAMLSHVGCTNITPYKKDTSPYEFWTRSGDPSCDRENLHFLYISGFLHPFPGQYCGDGDIFWNCFHQALEANKKGYDGKRRILSIIAEKFSYNVLMEKLKVAQGSILEARKYARINGPGCVIIEKPIRKVKRITSEQKQQFDSFFQNKAHIIMSSYKTDAKTGQPVVYLKNTKNVLWEKFKETFPNGIKRTTFYTQLMGNQYIYREDLGGLCSTCSTYGYETFEDITNLIKEKINNAELQDIFSQRCCFLKRYLKREYEEHLVVTDHGVISHDPCINHCLLYAFGECNASHTCICNGCQEVFQFFQDLKPNLNSTYHEEIQEYQDRIFYYLAHQTRKTYLNAQFNAALLDLNKDGGLLVVDYKMKVLLKTACETKQEFFGKKGWALHTVLLYTKPKDSVEINIQAIDHWSTDARQDAWFSASSLHSVMENLDVKPKWISIISDNGPHYHNSELMIIMSKWYEWYRIHVKKWIFLEAGEAKTTVDSHHAQISLSIKRYIRIGGEIQEGSDITSAIKNIAGTSVAHIEPNRTKENKGKSMTIPGVSNWFEWSWPIEGEDAGYIKARAMPNIGNWTSFSPAQIQKFAKGEVNQPSPQISESTEPKSPWKIPIPHASGICPKRLPLQELTNELQNRKINYGNQNKRRKLVEILDKELTHETLENKGSCLRNHSMSHKEYTTRPLDATEFPLSSGWARKEVQKYEKKGSGKRIKKRILAILEECFLAGNVDKSYRMTAQDMWNLLTLKAQEGEIESSDVPKVTTIQGWITRYAAQLREKSAQKVYEEAN</sequence>
<evidence type="ECO:0000313" key="3">
    <source>
        <dbReference type="Proteomes" id="UP000232688"/>
    </source>
</evidence>
<dbReference type="EMBL" id="LLXH01000152">
    <property type="protein sequence ID" value="PKC71741.1"/>
    <property type="molecule type" value="Genomic_DNA"/>
</dbReference>
<proteinExistence type="predicted"/>
<name>A0A2N0S879_9GLOM</name>
<comment type="caution">
    <text evidence="2">The sequence shown here is derived from an EMBL/GenBank/DDBJ whole genome shotgun (WGS) entry which is preliminary data.</text>
</comment>
<dbReference type="VEuPathDB" id="FungiDB:FUN_014300"/>
<gene>
    <name evidence="2" type="ORF">RhiirA1_453154</name>
</gene>
<evidence type="ECO:0000313" key="2">
    <source>
        <dbReference type="EMBL" id="PKC71741.1"/>
    </source>
</evidence>
<reference evidence="2 3" key="1">
    <citation type="submission" date="2017-10" db="EMBL/GenBank/DDBJ databases">
        <title>Extensive intraspecific genome diversity in a model arbuscular mycorrhizal fungus.</title>
        <authorList>
            <person name="Chen E.C.H."/>
            <person name="Morin E."/>
            <person name="Baudet D."/>
            <person name="Noel J."/>
            <person name="Ndikumana S."/>
            <person name="Charron P."/>
            <person name="St-Onge C."/>
            <person name="Giorgi J."/>
            <person name="Grigoriev I.V."/>
            <person name="Roux C."/>
            <person name="Martin F.M."/>
            <person name="Corradi N."/>
        </authorList>
    </citation>
    <scope>NUCLEOTIDE SEQUENCE [LARGE SCALE GENOMIC DNA]</scope>
    <source>
        <strain evidence="2 3">A1</strain>
    </source>
</reference>
<dbReference type="AlphaFoldDB" id="A0A2N0S879"/>
<reference evidence="2 3" key="2">
    <citation type="submission" date="2017-10" db="EMBL/GenBank/DDBJ databases">
        <title>Genome analyses suggest a sexual origin of heterokaryosis in a supposedly ancient asexual fungus.</title>
        <authorList>
            <person name="Corradi N."/>
            <person name="Sedzielewska K."/>
            <person name="Noel J."/>
            <person name="Charron P."/>
            <person name="Farinelli L."/>
            <person name="Marton T."/>
            <person name="Kruger M."/>
            <person name="Pelin A."/>
            <person name="Brachmann A."/>
            <person name="Corradi N."/>
        </authorList>
    </citation>
    <scope>NUCLEOTIDE SEQUENCE [LARGE SCALE GENOMIC DNA]</scope>
    <source>
        <strain evidence="2 3">A1</strain>
    </source>
</reference>
<organism evidence="2 3">
    <name type="scientific">Rhizophagus irregularis</name>
    <dbReference type="NCBI Taxonomy" id="588596"/>
    <lineage>
        <taxon>Eukaryota</taxon>
        <taxon>Fungi</taxon>
        <taxon>Fungi incertae sedis</taxon>
        <taxon>Mucoromycota</taxon>
        <taxon>Glomeromycotina</taxon>
        <taxon>Glomeromycetes</taxon>
        <taxon>Glomerales</taxon>
        <taxon>Glomeraceae</taxon>
        <taxon>Rhizophagus</taxon>
    </lineage>
</organism>
<evidence type="ECO:0000256" key="1">
    <source>
        <dbReference type="SAM" id="MobiDB-lite"/>
    </source>
</evidence>
<dbReference type="VEuPathDB" id="FungiDB:FUN_014301"/>
<accession>A0A2N0S879</accession>
<dbReference type="VEuPathDB" id="FungiDB:RhiirFUN_022785"/>
<dbReference type="VEuPathDB" id="FungiDB:RhiirA1_453154"/>